<dbReference type="Pfam" id="PF00067">
    <property type="entry name" value="p450"/>
    <property type="match status" value="1"/>
</dbReference>
<comment type="similarity">
    <text evidence="2 9">Belongs to the cytochrome P450 family.</text>
</comment>
<reference evidence="10" key="1">
    <citation type="submission" date="2021-01" db="EMBL/GenBank/DDBJ databases">
        <title>Adiantum capillus-veneris genome.</title>
        <authorList>
            <person name="Fang Y."/>
            <person name="Liao Q."/>
        </authorList>
    </citation>
    <scope>NUCLEOTIDE SEQUENCE</scope>
    <source>
        <strain evidence="10">H3</strain>
        <tissue evidence="10">Leaf</tissue>
    </source>
</reference>
<keyword evidence="4 8" id="KW-0479">Metal-binding</keyword>
<dbReference type="GO" id="GO:0005506">
    <property type="term" value="F:iron ion binding"/>
    <property type="evidence" value="ECO:0007669"/>
    <property type="project" value="InterPro"/>
</dbReference>
<keyword evidence="7 9" id="KW-0503">Monooxygenase</keyword>
<dbReference type="SUPFAM" id="SSF48264">
    <property type="entry name" value="Cytochrome P450"/>
    <property type="match status" value="1"/>
</dbReference>
<sequence length="226" mass="25633">MFFFKLQVLSLKHRQCLAQEVLSAGIITTALTLEWAMAELFRNPRCLKKLQHEIDDIMAKEGDHFITDGDISKLPYLEKVVKEAFRLHPAAPLLLPRLASEAVKMDKYTLPAGALLLVNVWAIGRDPNAWENAEEFLPERFDGKDMDVKGRHYDLLPFGSGRRVCPGLRLALSVLHVTLVNLVRTFEWELPNGQTHMDIDMSEQRGIGSIRTMPLLAIPKPRQLTP</sequence>
<evidence type="ECO:0000256" key="9">
    <source>
        <dbReference type="RuleBase" id="RU000461"/>
    </source>
</evidence>
<evidence type="ECO:0000256" key="2">
    <source>
        <dbReference type="ARBA" id="ARBA00010617"/>
    </source>
</evidence>
<dbReference type="Gene3D" id="1.10.630.10">
    <property type="entry name" value="Cytochrome P450"/>
    <property type="match status" value="1"/>
</dbReference>
<proteinExistence type="inferred from homology"/>
<name>A0A9D4Z8I9_ADICA</name>
<evidence type="ECO:0008006" key="12">
    <source>
        <dbReference type="Google" id="ProtNLM"/>
    </source>
</evidence>
<keyword evidence="5 9" id="KW-0560">Oxidoreductase</keyword>
<gene>
    <name evidence="10" type="ORF">GOP47_0020284</name>
</gene>
<accession>A0A9D4Z8I9</accession>
<dbReference type="GO" id="GO:0016705">
    <property type="term" value="F:oxidoreductase activity, acting on paired donors, with incorporation or reduction of molecular oxygen"/>
    <property type="evidence" value="ECO:0007669"/>
    <property type="project" value="InterPro"/>
</dbReference>
<keyword evidence="3 8" id="KW-0349">Heme</keyword>
<evidence type="ECO:0000313" key="10">
    <source>
        <dbReference type="EMBL" id="KAI5065589.1"/>
    </source>
</evidence>
<dbReference type="FunFam" id="1.10.630.10:FF:000126">
    <property type="entry name" value="Predicted protein"/>
    <property type="match status" value="1"/>
</dbReference>
<dbReference type="Proteomes" id="UP000886520">
    <property type="component" value="Chromosome 19"/>
</dbReference>
<evidence type="ECO:0000256" key="1">
    <source>
        <dbReference type="ARBA" id="ARBA00001971"/>
    </source>
</evidence>
<evidence type="ECO:0000256" key="3">
    <source>
        <dbReference type="ARBA" id="ARBA00022617"/>
    </source>
</evidence>
<evidence type="ECO:0000256" key="5">
    <source>
        <dbReference type="ARBA" id="ARBA00023002"/>
    </source>
</evidence>
<dbReference type="GO" id="GO:0020037">
    <property type="term" value="F:heme binding"/>
    <property type="evidence" value="ECO:0007669"/>
    <property type="project" value="InterPro"/>
</dbReference>
<dbReference type="EMBL" id="JABFUD020000019">
    <property type="protein sequence ID" value="KAI5065589.1"/>
    <property type="molecule type" value="Genomic_DNA"/>
</dbReference>
<keyword evidence="6 8" id="KW-0408">Iron</keyword>
<dbReference type="OrthoDB" id="2789670at2759"/>
<dbReference type="PRINTS" id="PR00385">
    <property type="entry name" value="P450"/>
</dbReference>
<protein>
    <recommendedName>
        <fullName evidence="12">Cytochrome P450</fullName>
    </recommendedName>
</protein>
<dbReference type="InterPro" id="IPR017972">
    <property type="entry name" value="Cyt_P450_CS"/>
</dbReference>
<comment type="cofactor">
    <cofactor evidence="1 8">
        <name>heme</name>
        <dbReference type="ChEBI" id="CHEBI:30413"/>
    </cofactor>
</comment>
<dbReference type="PROSITE" id="PS00086">
    <property type="entry name" value="CYTOCHROME_P450"/>
    <property type="match status" value="1"/>
</dbReference>
<dbReference type="AlphaFoldDB" id="A0A9D4Z8I9"/>
<evidence type="ECO:0000256" key="4">
    <source>
        <dbReference type="ARBA" id="ARBA00022723"/>
    </source>
</evidence>
<dbReference type="InterPro" id="IPR002401">
    <property type="entry name" value="Cyt_P450_E_grp-I"/>
</dbReference>
<dbReference type="PRINTS" id="PR00463">
    <property type="entry name" value="EP450I"/>
</dbReference>
<dbReference type="PANTHER" id="PTHR47950">
    <property type="entry name" value="CYTOCHROME P450, FAMILY 76, SUBFAMILY C, POLYPEPTIDE 5-RELATED"/>
    <property type="match status" value="1"/>
</dbReference>
<organism evidence="10 11">
    <name type="scientific">Adiantum capillus-veneris</name>
    <name type="common">Maidenhair fern</name>
    <dbReference type="NCBI Taxonomy" id="13818"/>
    <lineage>
        <taxon>Eukaryota</taxon>
        <taxon>Viridiplantae</taxon>
        <taxon>Streptophyta</taxon>
        <taxon>Embryophyta</taxon>
        <taxon>Tracheophyta</taxon>
        <taxon>Polypodiopsida</taxon>
        <taxon>Polypodiidae</taxon>
        <taxon>Polypodiales</taxon>
        <taxon>Pteridineae</taxon>
        <taxon>Pteridaceae</taxon>
        <taxon>Vittarioideae</taxon>
        <taxon>Adiantum</taxon>
    </lineage>
</organism>
<comment type="caution">
    <text evidence="10">The sequence shown here is derived from an EMBL/GenBank/DDBJ whole genome shotgun (WGS) entry which is preliminary data.</text>
</comment>
<dbReference type="InterPro" id="IPR036396">
    <property type="entry name" value="Cyt_P450_sf"/>
</dbReference>
<keyword evidence="11" id="KW-1185">Reference proteome</keyword>
<evidence type="ECO:0000313" key="11">
    <source>
        <dbReference type="Proteomes" id="UP000886520"/>
    </source>
</evidence>
<feature type="binding site" description="axial binding residue" evidence="8">
    <location>
        <position position="165"/>
    </location>
    <ligand>
        <name>heme</name>
        <dbReference type="ChEBI" id="CHEBI:30413"/>
    </ligand>
    <ligandPart>
        <name>Fe</name>
        <dbReference type="ChEBI" id="CHEBI:18248"/>
    </ligandPart>
</feature>
<evidence type="ECO:0000256" key="6">
    <source>
        <dbReference type="ARBA" id="ARBA00023004"/>
    </source>
</evidence>
<evidence type="ECO:0000256" key="8">
    <source>
        <dbReference type="PIRSR" id="PIRSR602401-1"/>
    </source>
</evidence>
<evidence type="ECO:0000256" key="7">
    <source>
        <dbReference type="ARBA" id="ARBA00023033"/>
    </source>
</evidence>
<dbReference type="InterPro" id="IPR001128">
    <property type="entry name" value="Cyt_P450"/>
</dbReference>
<dbReference type="GO" id="GO:0004497">
    <property type="term" value="F:monooxygenase activity"/>
    <property type="evidence" value="ECO:0007669"/>
    <property type="project" value="UniProtKB-KW"/>
</dbReference>